<name>A0ABP5TZI4_9ACTN</name>
<dbReference type="InterPro" id="IPR050471">
    <property type="entry name" value="AB_hydrolase"/>
</dbReference>
<keyword evidence="3" id="KW-1185">Reference proteome</keyword>
<evidence type="ECO:0000313" key="3">
    <source>
        <dbReference type="Proteomes" id="UP001501444"/>
    </source>
</evidence>
<dbReference type="GO" id="GO:0016787">
    <property type="term" value="F:hydrolase activity"/>
    <property type="evidence" value="ECO:0007669"/>
    <property type="project" value="UniProtKB-KW"/>
</dbReference>
<proteinExistence type="predicted"/>
<dbReference type="PANTHER" id="PTHR43433:SF5">
    <property type="entry name" value="AB HYDROLASE-1 DOMAIN-CONTAINING PROTEIN"/>
    <property type="match status" value="1"/>
</dbReference>
<evidence type="ECO:0000259" key="1">
    <source>
        <dbReference type="Pfam" id="PF00561"/>
    </source>
</evidence>
<dbReference type="InterPro" id="IPR000073">
    <property type="entry name" value="AB_hydrolase_1"/>
</dbReference>
<sequence>MALVASRPEYVHLNGRKLAVEIAGDSDGFPIILMHGTPGSRCGPKPRPIVLYRMGVQLITYDRPGYGDSDRHEGRSVADAAVDVHAIARHLRLERLAVVGRSGGGPHALACGASDLLRDLVTRIAVLVTLAPPDAPDLDWHGGMNVQNRRAHSASEQMLIALLTARAERARTNPQSILDQLEPELTGTDHTVVRDIVLGNLLRESYAEAVRTSPHGWIDDGLAFHKDWGFDPASIKVPVKIWHGDQDGFSPTSHSRWLATRIPTAEAHIEKGVGHFTAVEVLPDILSWLTDPVPVP</sequence>
<evidence type="ECO:0000313" key="2">
    <source>
        <dbReference type="EMBL" id="GAA2362901.1"/>
    </source>
</evidence>
<dbReference type="Proteomes" id="UP001501444">
    <property type="component" value="Unassembled WGS sequence"/>
</dbReference>
<dbReference type="Gene3D" id="3.40.50.1820">
    <property type="entry name" value="alpha/beta hydrolase"/>
    <property type="match status" value="1"/>
</dbReference>
<protein>
    <submittedName>
        <fullName evidence="2">Alpha/beta hydrolase</fullName>
    </submittedName>
</protein>
<dbReference type="SUPFAM" id="SSF53474">
    <property type="entry name" value="alpha/beta-Hydrolases"/>
    <property type="match status" value="1"/>
</dbReference>
<reference evidence="3" key="1">
    <citation type="journal article" date="2019" name="Int. J. Syst. Evol. Microbiol.">
        <title>The Global Catalogue of Microorganisms (GCM) 10K type strain sequencing project: providing services to taxonomists for standard genome sequencing and annotation.</title>
        <authorList>
            <consortium name="The Broad Institute Genomics Platform"/>
            <consortium name="The Broad Institute Genome Sequencing Center for Infectious Disease"/>
            <person name="Wu L."/>
            <person name="Ma J."/>
        </authorList>
    </citation>
    <scope>NUCLEOTIDE SEQUENCE [LARGE SCALE GENOMIC DNA]</scope>
    <source>
        <strain evidence="3">JCM 3272</strain>
    </source>
</reference>
<feature type="domain" description="AB hydrolase-1" evidence="1">
    <location>
        <begin position="30"/>
        <end position="277"/>
    </location>
</feature>
<accession>A0ABP5TZI4</accession>
<dbReference type="PANTHER" id="PTHR43433">
    <property type="entry name" value="HYDROLASE, ALPHA/BETA FOLD FAMILY PROTEIN"/>
    <property type="match status" value="1"/>
</dbReference>
<organism evidence="2 3">
    <name type="scientific">Dactylosporangium salmoneum</name>
    <dbReference type="NCBI Taxonomy" id="53361"/>
    <lineage>
        <taxon>Bacteria</taxon>
        <taxon>Bacillati</taxon>
        <taxon>Actinomycetota</taxon>
        <taxon>Actinomycetes</taxon>
        <taxon>Micromonosporales</taxon>
        <taxon>Micromonosporaceae</taxon>
        <taxon>Dactylosporangium</taxon>
    </lineage>
</organism>
<dbReference type="EMBL" id="BAAARV010000056">
    <property type="protein sequence ID" value="GAA2362901.1"/>
    <property type="molecule type" value="Genomic_DNA"/>
</dbReference>
<dbReference type="Pfam" id="PF00561">
    <property type="entry name" value="Abhydrolase_1"/>
    <property type="match status" value="1"/>
</dbReference>
<gene>
    <name evidence="2" type="ORF">GCM10010170_059390</name>
</gene>
<dbReference type="InterPro" id="IPR029058">
    <property type="entry name" value="AB_hydrolase_fold"/>
</dbReference>
<keyword evidence="2" id="KW-0378">Hydrolase</keyword>
<comment type="caution">
    <text evidence="2">The sequence shown here is derived from an EMBL/GenBank/DDBJ whole genome shotgun (WGS) entry which is preliminary data.</text>
</comment>